<dbReference type="OrthoDB" id="389074at2759"/>
<proteinExistence type="predicted"/>
<reference evidence="1 2" key="1">
    <citation type="journal article" date="2012" name="Nat. Genet.">
        <title>Plasmodium cynomolgi genome sequences provide insight into Plasmodium vivax and the monkey malaria clade.</title>
        <authorList>
            <person name="Tachibana S."/>
            <person name="Sullivan S.A."/>
            <person name="Kawai S."/>
            <person name="Nakamura S."/>
            <person name="Kim H.R."/>
            <person name="Goto N."/>
            <person name="Arisue N."/>
            <person name="Palacpac N.M.Q."/>
            <person name="Honma H."/>
            <person name="Yagi M."/>
            <person name="Tougan T."/>
            <person name="Katakai Y."/>
            <person name="Kaneko O."/>
            <person name="Mita T."/>
            <person name="Kita K."/>
            <person name="Yasutomi Y."/>
            <person name="Sutton P.L."/>
            <person name="Shakhbatyan R."/>
            <person name="Horii T."/>
            <person name="Yasunaga T."/>
            <person name="Barnwell J.W."/>
            <person name="Escalante A.A."/>
            <person name="Carlton J.M."/>
            <person name="Tanabe K."/>
        </authorList>
    </citation>
    <scope>NUCLEOTIDE SEQUENCE [LARGE SCALE GENOMIC DNA]</scope>
    <source>
        <strain evidence="1 2">B</strain>
    </source>
</reference>
<dbReference type="Pfam" id="PF05795">
    <property type="entry name" value="Plasmodium_Vir"/>
    <property type="match status" value="1"/>
</dbReference>
<evidence type="ECO:0000313" key="1">
    <source>
        <dbReference type="EMBL" id="GAB69804.1"/>
    </source>
</evidence>
<dbReference type="KEGG" id="pcy:PCYB_005530"/>
<accession>K6V0F4</accession>
<dbReference type="AlphaFoldDB" id="K6V0F4"/>
<dbReference type="VEuPathDB" id="PlasmoDB:PCYB_005530"/>
<organism evidence="1 2">
    <name type="scientific">Plasmodium cynomolgi (strain B)</name>
    <dbReference type="NCBI Taxonomy" id="1120755"/>
    <lineage>
        <taxon>Eukaryota</taxon>
        <taxon>Sar</taxon>
        <taxon>Alveolata</taxon>
        <taxon>Apicomplexa</taxon>
        <taxon>Aconoidasida</taxon>
        <taxon>Haemosporida</taxon>
        <taxon>Plasmodiidae</taxon>
        <taxon>Plasmodium</taxon>
        <taxon>Plasmodium (Plasmodium)</taxon>
    </lineage>
</organism>
<dbReference type="Proteomes" id="UP000006319">
    <property type="component" value="Unassembled WGS sequence"/>
</dbReference>
<evidence type="ECO:0000313" key="2">
    <source>
        <dbReference type="Proteomes" id="UP000006319"/>
    </source>
</evidence>
<protein>
    <recommendedName>
        <fullName evidence="3">CYIR protein</fullName>
    </recommendedName>
</protein>
<dbReference type="InterPro" id="IPR008780">
    <property type="entry name" value="Plasmodium_Vir"/>
</dbReference>
<dbReference type="GeneID" id="14696346"/>
<dbReference type="EMBL" id="DF157864">
    <property type="protein sequence ID" value="GAB69804.1"/>
    <property type="molecule type" value="Genomic_DNA"/>
</dbReference>
<name>K6V0F4_PLACD</name>
<sequence>MNLPSGALPSKNFYNELETTFNELGEHDVKCNSDYLQYSEPNIIKICATLVKYLNTNPENERNLKDQHCNLLSLWIYEQLFKYFPDEANRLVLSDIFANRNDLQVDKCLRDVIVLSYDNWKERKDLYDYCVDYHEFNFLNDFSDEKCKEYEKYIEEKSPLYDKYDSLYMQAYEKDVFYKKCKYYNPKKRNT</sequence>
<dbReference type="RefSeq" id="XP_004228022.1">
    <property type="nucleotide sequence ID" value="XM_004227974.1"/>
</dbReference>
<gene>
    <name evidence="1" type="ORF">PCYB_005530</name>
</gene>
<evidence type="ECO:0008006" key="3">
    <source>
        <dbReference type="Google" id="ProtNLM"/>
    </source>
</evidence>
<dbReference type="PhylomeDB" id="K6V0F4"/>
<keyword evidence="2" id="KW-1185">Reference proteome</keyword>